<organism evidence="1 2">
    <name type="scientific">candidate division WOR-1 bacterium RIFOXYC2_FULL_41_25</name>
    <dbReference type="NCBI Taxonomy" id="1802586"/>
    <lineage>
        <taxon>Bacteria</taxon>
        <taxon>Bacillati</taxon>
        <taxon>Saganbacteria</taxon>
    </lineage>
</organism>
<dbReference type="AlphaFoldDB" id="A0A1F4TND1"/>
<proteinExistence type="predicted"/>
<dbReference type="Proteomes" id="UP000177309">
    <property type="component" value="Unassembled WGS sequence"/>
</dbReference>
<evidence type="ECO:0000313" key="2">
    <source>
        <dbReference type="Proteomes" id="UP000177309"/>
    </source>
</evidence>
<comment type="caution">
    <text evidence="1">The sequence shown here is derived from an EMBL/GenBank/DDBJ whole genome shotgun (WGS) entry which is preliminary data.</text>
</comment>
<sequence>MFLWPWTKKTHQPPQSGKPYIIWAPPYFHRSAGIRVLHKLAYLLNKAGQRTFIYINKTNPKWRVPRISKRKAQKLIKLGAIVVYPEIVAGNPLGAKTVARYILNNPGLLGGEKTYDQAEILFCYGKHLLQPGMTEDRILTIPAIRTDIFYRDDKVKRDIDYLVYFGKHPAVPGYPKKNIITMTKPSNPVKLGQMLRRCKKLISYDNLTALTTEATLCGCPVVMIPDGFRKRSDLENAEFGFNGIAWGESPEEWSEALASLDQAPKILEQVTQQTEKCLQSFIAITQNEAKKCL</sequence>
<evidence type="ECO:0008006" key="3">
    <source>
        <dbReference type="Google" id="ProtNLM"/>
    </source>
</evidence>
<dbReference type="EMBL" id="MEUI01000024">
    <property type="protein sequence ID" value="OGC34040.1"/>
    <property type="molecule type" value="Genomic_DNA"/>
</dbReference>
<protein>
    <recommendedName>
        <fullName evidence="3">Glycosyl transferase family 1 domain-containing protein</fullName>
    </recommendedName>
</protein>
<evidence type="ECO:0000313" key="1">
    <source>
        <dbReference type="EMBL" id="OGC34040.1"/>
    </source>
</evidence>
<accession>A0A1F4TND1</accession>
<name>A0A1F4TND1_UNCSA</name>
<gene>
    <name evidence="1" type="ORF">A2462_01630</name>
</gene>
<reference evidence="1 2" key="1">
    <citation type="journal article" date="2016" name="Nat. Commun.">
        <title>Thousands of microbial genomes shed light on interconnected biogeochemical processes in an aquifer system.</title>
        <authorList>
            <person name="Anantharaman K."/>
            <person name="Brown C.T."/>
            <person name="Hug L.A."/>
            <person name="Sharon I."/>
            <person name="Castelle C.J."/>
            <person name="Probst A.J."/>
            <person name="Thomas B.C."/>
            <person name="Singh A."/>
            <person name="Wilkins M.J."/>
            <person name="Karaoz U."/>
            <person name="Brodie E.L."/>
            <person name="Williams K.H."/>
            <person name="Hubbard S.S."/>
            <person name="Banfield J.F."/>
        </authorList>
    </citation>
    <scope>NUCLEOTIDE SEQUENCE [LARGE SCALE GENOMIC DNA]</scope>
</reference>